<keyword evidence="7" id="KW-0963">Cytoplasm</keyword>
<dbReference type="UniPathway" id="UPA00559"/>
<proteinExistence type="inferred from homology"/>
<comment type="pathway">
    <text evidence="2 7">Protein modification; peptidyl-diphthamide biosynthesis.</text>
</comment>
<dbReference type="GO" id="GO:0090560">
    <property type="term" value="F:2-(3-amino-3-carboxypropyl)histidine synthase activity"/>
    <property type="evidence" value="ECO:0007669"/>
    <property type="project" value="InterPro"/>
</dbReference>
<dbReference type="Proteomes" id="UP000242814">
    <property type="component" value="Unassembled WGS sequence"/>
</dbReference>
<dbReference type="InterPro" id="IPR036322">
    <property type="entry name" value="WD40_repeat_dom_sf"/>
</dbReference>
<evidence type="ECO:0000256" key="3">
    <source>
        <dbReference type="ARBA" id="ARBA00006179"/>
    </source>
</evidence>
<dbReference type="PANTHER" id="PTHR10762">
    <property type="entry name" value="DIPHTHAMIDE BIOSYNTHESIS PROTEIN"/>
    <property type="match status" value="1"/>
</dbReference>
<sequence length="964" mass="104654">MFDTVCSLPLSADLFAQEIHPTEPLVSVGLSSGHVQTFRIPPTSDGGPGATKNGCGLIDTAWRTRRHKASCRCLGYGIDGETLYSAGADGWVKAAKAETGVVNLKIAIPRLGEGSLDAPTVIHALSPETLILSTDSGALYLYDLRAPPSSISQKPQQTHHPHDDYVSSLTPLPPSEASTSGFSKQWVTTGGTTIAVTDLRRGILVRSEDQEEELISSVYVSGLKAGGSSKGEKLLVGGASGVLTLWEKGAWDDQDERIVVDRQLDGGESLEVLSLLPDNLGRGKVVAVGQSDGAVRFVQLGINKVVSKVVHNELEGVIGLGFDVGGRMISGGGSIVKVWHEAEEREGDDESGSEDEDVQKPEQSQNYSIMASSLEAALVLSTPDTRILDNSAPPRVWRNFSDEELRITYDINRTLEEIRQGKWKRIALQFPDEMLPDAPRVFQLLSRGLAPTTRTTYSAGEERNSANEYGTDYTINELQKNMIEDVVKPKFDALNIAYSPAKDQPHLYILADTSYGTCCVDEVAAEHVNADVVVHYGRACLSPTARLPVIYVFTHRHLDAGPVIKAFKETYPNREEKILIAADVTFSDHVDRITSILTDKEGYTSVFATSVVHDPSSPIPNRTVPESVRDNPESLREWQLFHISGPPTALLLTLSSRVAAIHIYPTDQGLDRCGANSKSIIASTAVALRRRYAILTSVSTVPIFGILINTLSVKNYLHIVEHVKARIAAAGKKSYMFVVGKLNAAKIANFGEIGGWVVIGCWESSLVDSKDFWKPIITPYELELALKGDVDRVWTGEWRSDYQTILDTAEASKSYGNGAAAAASTVEHPTNDTECNSGDDMDAFSEEESAPPEFDLRTGRYISISTTRPMQPSAPSTTSNNTQRSSSRPVGSNALTKRESGDLATIGGVMSPGAEFLRSQRTWKGLGSDFDIQYEEDGEKDAIVVEGRSGIARGYTVGENTEKH</sequence>
<dbReference type="InterPro" id="IPR015943">
    <property type="entry name" value="WD40/YVTN_repeat-like_dom_sf"/>
</dbReference>
<dbReference type="InterPro" id="IPR042263">
    <property type="entry name" value="DPH1/DPH2_1"/>
</dbReference>
<dbReference type="PANTHER" id="PTHR10762:SF2">
    <property type="entry name" value="2-(3-AMINO-3-CARBOXYPROPYL)HISTIDINE SYNTHASE SUBUNIT 2"/>
    <property type="match status" value="1"/>
</dbReference>
<organism evidence="9 10">
    <name type="scientific">Paracoccidioides brasiliensis</name>
    <dbReference type="NCBI Taxonomy" id="121759"/>
    <lineage>
        <taxon>Eukaryota</taxon>
        <taxon>Fungi</taxon>
        <taxon>Dikarya</taxon>
        <taxon>Ascomycota</taxon>
        <taxon>Pezizomycotina</taxon>
        <taxon>Eurotiomycetes</taxon>
        <taxon>Eurotiomycetidae</taxon>
        <taxon>Onygenales</taxon>
        <taxon>Ajellomycetaceae</taxon>
        <taxon>Paracoccidioides</taxon>
    </lineage>
</organism>
<dbReference type="GO" id="GO:0005737">
    <property type="term" value="C:cytoplasm"/>
    <property type="evidence" value="ECO:0007669"/>
    <property type="project" value="UniProtKB-SubCell"/>
</dbReference>
<dbReference type="FunFam" id="3.40.50.11860:FF:000001">
    <property type="entry name" value="2-(3-amino-3-carboxypropyl)histidine synthase subunit 2"/>
    <property type="match status" value="1"/>
</dbReference>
<dbReference type="VEuPathDB" id="FungiDB:PABG_02758"/>
<keyword evidence="4 7" id="KW-0479">Metal-binding</keyword>
<dbReference type="SUPFAM" id="SSF50978">
    <property type="entry name" value="WD40 repeat-like"/>
    <property type="match status" value="1"/>
</dbReference>
<comment type="cofactor">
    <cofactor evidence="1">
        <name>[4Fe-4S] cluster</name>
        <dbReference type="ChEBI" id="CHEBI:49883"/>
    </cofactor>
</comment>
<dbReference type="Gene3D" id="3.40.50.11860">
    <property type="entry name" value="Diphthamide synthesis DPH1/DPH2 domain 3"/>
    <property type="match status" value="1"/>
</dbReference>
<feature type="region of interest" description="Disordered" evidence="8">
    <location>
        <begin position="343"/>
        <end position="365"/>
    </location>
</feature>
<dbReference type="Gene3D" id="2.130.10.10">
    <property type="entry name" value="YVTN repeat-like/Quinoprotein amine dehydrogenase"/>
    <property type="match status" value="2"/>
</dbReference>
<protein>
    <recommendedName>
        <fullName evidence="7">2-(3-amino-3-carboxypropyl)histidine synthase subunit 2</fullName>
    </recommendedName>
</protein>
<keyword evidence="6 7" id="KW-0411">Iron-sulfur</keyword>
<reference evidence="9 10" key="1">
    <citation type="submission" date="2016-06" db="EMBL/GenBank/DDBJ databases">
        <authorList>
            <person name="Kjaerup R.B."/>
            <person name="Dalgaard T.S."/>
            <person name="Juul-Madsen H.R."/>
        </authorList>
    </citation>
    <scope>NUCLEOTIDE SEQUENCE [LARGE SCALE GENOMIC DNA]</scope>
    <source>
        <strain evidence="9 10">Pb300</strain>
    </source>
</reference>
<dbReference type="GO" id="GO:0017183">
    <property type="term" value="P:protein histidyl modification to diphthamide"/>
    <property type="evidence" value="ECO:0007669"/>
    <property type="project" value="UniProtKB-UniPathway"/>
</dbReference>
<evidence type="ECO:0000256" key="5">
    <source>
        <dbReference type="ARBA" id="ARBA00023004"/>
    </source>
</evidence>
<dbReference type="VEuPathDB" id="FungiDB:PABG_02759"/>
<dbReference type="Pfam" id="PF01866">
    <property type="entry name" value="Diphthamide_syn"/>
    <property type="match status" value="1"/>
</dbReference>
<dbReference type="SFLD" id="SFLDF00408">
    <property type="entry name" value="Diphthamide_biosynthesis_famil"/>
    <property type="match status" value="1"/>
</dbReference>
<name>A0A1D2JHZ4_PARBR</name>
<feature type="compositionally biased region" description="Acidic residues" evidence="8">
    <location>
        <begin position="344"/>
        <end position="357"/>
    </location>
</feature>
<accession>A0A1D2JHZ4</accession>
<dbReference type="InterPro" id="IPR016435">
    <property type="entry name" value="DPH1/DPH2"/>
</dbReference>
<evidence type="ECO:0000313" key="9">
    <source>
        <dbReference type="EMBL" id="ODH36725.1"/>
    </source>
</evidence>
<dbReference type="InterPro" id="IPR010014">
    <property type="entry name" value="DHP2"/>
</dbReference>
<dbReference type="Gene3D" id="3.40.50.11840">
    <property type="entry name" value="Diphthamide synthesis DPH1/DPH2 domain 1"/>
    <property type="match status" value="2"/>
</dbReference>
<comment type="similarity">
    <text evidence="3 7">Belongs to the DPH1/DPH2 family. DPH2 subfamily.</text>
</comment>
<feature type="region of interest" description="Disordered" evidence="8">
    <location>
        <begin position="150"/>
        <end position="183"/>
    </location>
</feature>
<evidence type="ECO:0000256" key="4">
    <source>
        <dbReference type="ARBA" id="ARBA00022723"/>
    </source>
</evidence>
<feature type="compositionally biased region" description="Low complexity" evidence="8">
    <location>
        <begin position="876"/>
        <end position="888"/>
    </location>
</feature>
<feature type="region of interest" description="Disordered" evidence="8">
    <location>
        <begin position="820"/>
        <end position="909"/>
    </location>
</feature>
<evidence type="ECO:0000256" key="8">
    <source>
        <dbReference type="SAM" id="MobiDB-lite"/>
    </source>
</evidence>
<comment type="function">
    <text evidence="7">Required for the first step of diphthamide biosynthesis, a post-translational modification of histidine which occurs in elongation factor 2. DPH1 and DPH2 transfer a 3-amino-3-carboxypropyl (ACP) group from S-adenosyl-L-methionine (SAM) to a histidine residue, the reaction is assisted by a reduction system comprising DPH3 and a NADH-dependent reductase. Facilitates the reduction of the catalytic iron-sulfur cluster found in the DPH1 subunit.</text>
</comment>
<dbReference type="AlphaFoldDB" id="A0A1D2JHZ4"/>
<dbReference type="VEuPathDB" id="FungiDB:PADG_01251"/>
<evidence type="ECO:0000256" key="6">
    <source>
        <dbReference type="ARBA" id="ARBA00023014"/>
    </source>
</evidence>
<feature type="compositionally biased region" description="Acidic residues" evidence="8">
    <location>
        <begin position="837"/>
        <end position="850"/>
    </location>
</feature>
<evidence type="ECO:0000256" key="1">
    <source>
        <dbReference type="ARBA" id="ARBA00001966"/>
    </source>
</evidence>
<evidence type="ECO:0000313" key="10">
    <source>
        <dbReference type="Proteomes" id="UP000242814"/>
    </source>
</evidence>
<evidence type="ECO:0000256" key="7">
    <source>
        <dbReference type="RuleBase" id="RU364133"/>
    </source>
</evidence>
<dbReference type="GO" id="GO:0051536">
    <property type="term" value="F:iron-sulfur cluster binding"/>
    <property type="evidence" value="ECO:0007669"/>
    <property type="project" value="UniProtKB-KW"/>
</dbReference>
<dbReference type="NCBIfam" id="TIGR00272">
    <property type="entry name" value="DPH2"/>
    <property type="match status" value="1"/>
</dbReference>
<dbReference type="SFLD" id="SFLDG01121">
    <property type="entry name" value="Diphthamide_biosynthesis"/>
    <property type="match status" value="1"/>
</dbReference>
<dbReference type="EMBL" id="LZYO01000087">
    <property type="protein sequence ID" value="ODH36725.1"/>
    <property type="molecule type" value="Genomic_DNA"/>
</dbReference>
<dbReference type="NCBIfam" id="TIGR00322">
    <property type="entry name" value="diphth2_R"/>
    <property type="match status" value="1"/>
</dbReference>
<keyword evidence="5 7" id="KW-0408">Iron</keyword>
<dbReference type="GO" id="GO:0046872">
    <property type="term" value="F:metal ion binding"/>
    <property type="evidence" value="ECO:0007669"/>
    <property type="project" value="UniProtKB-KW"/>
</dbReference>
<dbReference type="SFLD" id="SFLDS00032">
    <property type="entry name" value="Radical_SAM_3-amino-3-carboxyp"/>
    <property type="match status" value="1"/>
</dbReference>
<dbReference type="InterPro" id="IPR042265">
    <property type="entry name" value="DPH1/DPH2_3"/>
</dbReference>
<comment type="caution">
    <text evidence="9">The sequence shown here is derived from an EMBL/GenBank/DDBJ whole genome shotgun (WGS) entry which is preliminary data.</text>
</comment>
<evidence type="ECO:0000256" key="2">
    <source>
        <dbReference type="ARBA" id="ARBA00005156"/>
    </source>
</evidence>
<comment type="subcellular location">
    <subcellularLocation>
        <location evidence="7">Cytoplasm</location>
    </subcellularLocation>
</comment>
<feature type="compositionally biased region" description="Polar residues" evidence="8">
    <location>
        <begin position="863"/>
        <end position="875"/>
    </location>
</feature>
<gene>
    <name evidence="9" type="ORF">ACO22_02737</name>
</gene>
<dbReference type="VEuPathDB" id="FungiDB:PADG_01250"/>